<feature type="compositionally biased region" description="Basic and acidic residues" evidence="1">
    <location>
        <begin position="252"/>
        <end position="271"/>
    </location>
</feature>
<feature type="region of interest" description="Disordered" evidence="1">
    <location>
        <begin position="252"/>
        <end position="285"/>
    </location>
</feature>
<dbReference type="AlphaFoldDB" id="A0AAJ0CP98"/>
<accession>A0AAJ0CP98</accession>
<evidence type="ECO:0000313" key="3">
    <source>
        <dbReference type="EMBL" id="KAK2594411.1"/>
    </source>
</evidence>
<comment type="caution">
    <text evidence="3">The sequence shown here is derived from an EMBL/GenBank/DDBJ whole genome shotgun (WGS) entry which is preliminary data.</text>
</comment>
<organism evidence="3 4">
    <name type="scientific">Conoideocrella luteorostrata</name>
    <dbReference type="NCBI Taxonomy" id="1105319"/>
    <lineage>
        <taxon>Eukaryota</taxon>
        <taxon>Fungi</taxon>
        <taxon>Dikarya</taxon>
        <taxon>Ascomycota</taxon>
        <taxon>Pezizomycotina</taxon>
        <taxon>Sordariomycetes</taxon>
        <taxon>Hypocreomycetidae</taxon>
        <taxon>Hypocreales</taxon>
        <taxon>Clavicipitaceae</taxon>
        <taxon>Conoideocrella</taxon>
    </lineage>
</organism>
<feature type="domain" description="Up-regulated during septation protein 1" evidence="2">
    <location>
        <begin position="310"/>
        <end position="426"/>
    </location>
</feature>
<evidence type="ECO:0000256" key="1">
    <source>
        <dbReference type="SAM" id="MobiDB-lite"/>
    </source>
</evidence>
<proteinExistence type="predicted"/>
<evidence type="ECO:0000259" key="2">
    <source>
        <dbReference type="Pfam" id="PF15456"/>
    </source>
</evidence>
<protein>
    <recommendedName>
        <fullName evidence="2">Up-regulated during septation protein 1 domain-containing protein</fullName>
    </recommendedName>
</protein>
<keyword evidence="4" id="KW-1185">Reference proteome</keyword>
<name>A0AAJ0CP98_9HYPO</name>
<dbReference type="Proteomes" id="UP001251528">
    <property type="component" value="Unassembled WGS sequence"/>
</dbReference>
<gene>
    <name evidence="3" type="ORF">QQS21_007865</name>
</gene>
<dbReference type="EMBL" id="JASWJB010000169">
    <property type="protein sequence ID" value="KAK2594411.1"/>
    <property type="molecule type" value="Genomic_DNA"/>
</dbReference>
<sequence>MAHIADCVAVPKSGPSLEISLGGPLTASTVALTSTIETQAPLTMELARRHKYCLFPQNRQFSNLGNDSSWHQERNHTVVSKDRRDSTKFSESDLLFEPTRNNAGAHFENTMPVTGNVTDHQKIGSTFSSEAELQSSPRCVRFAVDGGDANNGVQASTLDDGRCTNLDEECTRCTGDTFSSPSLQPCGVRPFPMQTETTNFSSTGPWTTRLERLSGSNYDASSRDTPHKPLDPQQREVQIHEGPVLETLTLSRDPREPREQVVDRDHCHDGAPAETAANPTSDCRSREYGILPKGWTPSKAARRFPDNDVNFLRKQALGQAETFEVLPVSDVRALSKELRELDGNAELQREKLMSLRFRRLQLHSQILRKLRLRKKVKYGYEALLRHEEVLARVDLRIDSWLTCQERTENRRIRIRQKLLEHLAAAILLPAERGQSSISESIRHFRAFDRWRELPELPTTLEGR</sequence>
<evidence type="ECO:0000313" key="4">
    <source>
        <dbReference type="Proteomes" id="UP001251528"/>
    </source>
</evidence>
<dbReference type="Pfam" id="PF15456">
    <property type="entry name" value="Uds1"/>
    <property type="match status" value="1"/>
</dbReference>
<reference evidence="3" key="1">
    <citation type="submission" date="2023-06" db="EMBL/GenBank/DDBJ databases">
        <title>Conoideocrella luteorostrata (Hypocreales: Clavicipitaceae), a potential biocontrol fungus for elongate hemlock scale in United States Christmas tree production areas.</title>
        <authorList>
            <person name="Barrett H."/>
            <person name="Lovett B."/>
            <person name="Macias A.M."/>
            <person name="Stajich J.E."/>
            <person name="Kasson M.T."/>
        </authorList>
    </citation>
    <scope>NUCLEOTIDE SEQUENCE</scope>
    <source>
        <strain evidence="3">ARSEF 14590</strain>
    </source>
</reference>
<dbReference type="InterPro" id="IPR029191">
    <property type="entry name" value="Uds1"/>
</dbReference>